<proteinExistence type="predicted"/>
<gene>
    <name evidence="1" type="ORF">ENKNEFLB_02457</name>
</gene>
<evidence type="ECO:0000313" key="1">
    <source>
        <dbReference type="EMBL" id="QVT80066.1"/>
    </source>
</evidence>
<dbReference type="RefSeq" id="WP_214055680.1">
    <property type="nucleotide sequence ID" value="NZ_BAAAHS010000220.1"/>
</dbReference>
<keyword evidence="2" id="KW-1185">Reference proteome</keyword>
<evidence type="ECO:0008006" key="3">
    <source>
        <dbReference type="Google" id="ProtNLM"/>
    </source>
</evidence>
<dbReference type="Proteomes" id="UP000679307">
    <property type="component" value="Chromosome"/>
</dbReference>
<evidence type="ECO:0000313" key="2">
    <source>
        <dbReference type="Proteomes" id="UP000679307"/>
    </source>
</evidence>
<name>A0ABX8EI94_9ACTN</name>
<organism evidence="1 2">
    <name type="scientific">Nocardioides aquaticus</name>
    <dbReference type="NCBI Taxonomy" id="160826"/>
    <lineage>
        <taxon>Bacteria</taxon>
        <taxon>Bacillati</taxon>
        <taxon>Actinomycetota</taxon>
        <taxon>Actinomycetes</taxon>
        <taxon>Propionibacteriales</taxon>
        <taxon>Nocardioidaceae</taxon>
        <taxon>Nocardioides</taxon>
    </lineage>
</organism>
<accession>A0ABX8EI94</accession>
<dbReference type="InterPro" id="IPR025363">
    <property type="entry name" value="DUF4267"/>
</dbReference>
<protein>
    <recommendedName>
        <fullName evidence="3">DUF4267 domain-containing protein</fullName>
    </recommendedName>
</protein>
<reference evidence="1 2" key="1">
    <citation type="submission" date="2021-05" db="EMBL/GenBank/DDBJ databases">
        <title>Complete genome of Nocardioides aquaticus KCTC 9944T isolated from meromictic and hypersaline Ekho Lake, Antarctica.</title>
        <authorList>
            <person name="Hwang K."/>
            <person name="Kim K.M."/>
            <person name="Choe H."/>
        </authorList>
    </citation>
    <scope>NUCLEOTIDE SEQUENCE [LARGE SCALE GENOMIC DNA]</scope>
    <source>
        <strain evidence="1 2">KCTC 9944</strain>
    </source>
</reference>
<dbReference type="Pfam" id="PF14087">
    <property type="entry name" value="DUF4267"/>
    <property type="match status" value="1"/>
</dbReference>
<sequence>MDLVTPLSLGRIAIGALSLTRPTVAAGLLGADPADNPQLPFMTRLFGVREIALGAVTLLAAGTARRDLVAAGVLVDLGDAIASVVSYRTGEVSPLGAAPLLAVALGAAAAGAIEVNASPR</sequence>
<dbReference type="EMBL" id="CP075371">
    <property type="protein sequence ID" value="QVT80066.1"/>
    <property type="molecule type" value="Genomic_DNA"/>
</dbReference>